<organism evidence="2 3">
    <name type="scientific">Nezara viridula</name>
    <name type="common">Southern green stink bug</name>
    <name type="synonym">Cimex viridulus</name>
    <dbReference type="NCBI Taxonomy" id="85310"/>
    <lineage>
        <taxon>Eukaryota</taxon>
        <taxon>Metazoa</taxon>
        <taxon>Ecdysozoa</taxon>
        <taxon>Arthropoda</taxon>
        <taxon>Hexapoda</taxon>
        <taxon>Insecta</taxon>
        <taxon>Pterygota</taxon>
        <taxon>Neoptera</taxon>
        <taxon>Paraneoptera</taxon>
        <taxon>Hemiptera</taxon>
        <taxon>Heteroptera</taxon>
        <taxon>Panheteroptera</taxon>
        <taxon>Pentatomomorpha</taxon>
        <taxon>Pentatomoidea</taxon>
        <taxon>Pentatomidae</taxon>
        <taxon>Pentatominae</taxon>
        <taxon>Nezara</taxon>
    </lineage>
</organism>
<feature type="chain" id="PRO_5040413041" description="Neuropeptide" evidence="1">
    <location>
        <begin position="30"/>
        <end position="74"/>
    </location>
</feature>
<reference evidence="2" key="1">
    <citation type="submission" date="2022-01" db="EMBL/GenBank/DDBJ databases">
        <authorList>
            <person name="King R."/>
        </authorList>
    </citation>
    <scope>NUCLEOTIDE SEQUENCE</scope>
</reference>
<proteinExistence type="predicted"/>
<accession>A0A9P0EH38</accession>
<evidence type="ECO:0000313" key="3">
    <source>
        <dbReference type="Proteomes" id="UP001152798"/>
    </source>
</evidence>
<name>A0A9P0EH38_NEZVI</name>
<gene>
    <name evidence="2" type="ORF">NEZAVI_LOCUS5514</name>
</gene>
<dbReference type="AlphaFoldDB" id="A0A9P0EH38"/>
<keyword evidence="1" id="KW-0732">Signal</keyword>
<dbReference type="Proteomes" id="UP001152798">
    <property type="component" value="Chromosome 3"/>
</dbReference>
<keyword evidence="3" id="KW-1185">Reference proteome</keyword>
<dbReference type="EMBL" id="OV725079">
    <property type="protein sequence ID" value="CAH1395202.1"/>
    <property type="molecule type" value="Genomic_DNA"/>
</dbReference>
<protein>
    <recommendedName>
        <fullName evidence="4">Neuropeptide</fullName>
    </recommendedName>
</protein>
<evidence type="ECO:0000256" key="1">
    <source>
        <dbReference type="SAM" id="SignalP"/>
    </source>
</evidence>
<evidence type="ECO:0008006" key="4">
    <source>
        <dbReference type="Google" id="ProtNLM"/>
    </source>
</evidence>
<sequence length="74" mass="7766">MLTPGFFLEEAVFGVVVFCLALLVCLAASSPVDTEIGGLDDSIGGHRDLYGRGGGSSYGKYMLYKITGALSNPF</sequence>
<feature type="signal peptide" evidence="1">
    <location>
        <begin position="1"/>
        <end position="29"/>
    </location>
</feature>
<evidence type="ECO:0000313" key="2">
    <source>
        <dbReference type="EMBL" id="CAH1395202.1"/>
    </source>
</evidence>